<keyword evidence="2" id="KW-1185">Reference proteome</keyword>
<proteinExistence type="predicted"/>
<comment type="caution">
    <text evidence="1">The sequence shown here is derived from an EMBL/GenBank/DDBJ whole genome shotgun (WGS) entry which is preliminary data.</text>
</comment>
<name>V5FLU9_BYSSN</name>
<sequence length="222" mass="24583">MWALLMERALLAWHKNSPDSVFLSFEGPKSSQPSLQKFYAAAIAPLVLDEALTFPWNGHRADSLVQGSRATSRLHPDNLREQGCGRERQPSFYRPREKKRMASLALEAAFPFRHPGSAFGAIISHRPSRWSVDGRRNRGSPCQALMFRISRFAPAEPAPGPSWTASTADKMIGRNLCSRLDCGQPSFLPEISRSQASLSGCDAIPLLARLRTPSQDARPCLV</sequence>
<dbReference type="InParanoid" id="V5FLU9"/>
<dbReference type="AlphaFoldDB" id="V5FLU9"/>
<dbReference type="Proteomes" id="UP000018001">
    <property type="component" value="Unassembled WGS sequence"/>
</dbReference>
<reference evidence="2" key="1">
    <citation type="journal article" date="2014" name="Genome Announc.">
        <title>Draft genome sequence of the formaldehyde-resistant fungus Byssochlamys spectabilis No. 5 (anamorph Paecilomyces variotii No. 5) (NBRC109023).</title>
        <authorList>
            <person name="Oka T."/>
            <person name="Ekino K."/>
            <person name="Fukuda K."/>
            <person name="Nomura Y."/>
        </authorList>
    </citation>
    <scope>NUCLEOTIDE SEQUENCE [LARGE SCALE GENOMIC DNA]</scope>
    <source>
        <strain evidence="2">No. 5 / NBRC 109023</strain>
    </source>
</reference>
<evidence type="ECO:0000313" key="1">
    <source>
        <dbReference type="EMBL" id="GAD92838.1"/>
    </source>
</evidence>
<protein>
    <submittedName>
        <fullName evidence="1">Uncharacterized protein</fullName>
    </submittedName>
</protein>
<gene>
    <name evidence="1" type="ORF">PVAR5_1434</name>
</gene>
<organism evidence="1 2">
    <name type="scientific">Byssochlamys spectabilis (strain No. 5 / NBRC 109023)</name>
    <name type="common">Paecilomyces variotii</name>
    <dbReference type="NCBI Taxonomy" id="1356009"/>
    <lineage>
        <taxon>Eukaryota</taxon>
        <taxon>Fungi</taxon>
        <taxon>Dikarya</taxon>
        <taxon>Ascomycota</taxon>
        <taxon>Pezizomycotina</taxon>
        <taxon>Eurotiomycetes</taxon>
        <taxon>Eurotiomycetidae</taxon>
        <taxon>Eurotiales</taxon>
        <taxon>Thermoascaceae</taxon>
        <taxon>Paecilomyces</taxon>
    </lineage>
</organism>
<dbReference type="EMBL" id="BAUL01000039">
    <property type="protein sequence ID" value="GAD92838.1"/>
    <property type="molecule type" value="Genomic_DNA"/>
</dbReference>
<accession>V5FLU9</accession>
<dbReference type="HOGENOM" id="CLU_1245186_0_0_1"/>
<evidence type="ECO:0000313" key="2">
    <source>
        <dbReference type="Proteomes" id="UP000018001"/>
    </source>
</evidence>